<dbReference type="PANTHER" id="PTHR43259:SF1">
    <property type="entry name" value="N-ACETYLTRANSFERASE DOMAIN-CONTAINING PROTEIN"/>
    <property type="match status" value="1"/>
</dbReference>
<dbReference type="STRING" id="1423812.FD20_GL002406"/>
<gene>
    <name evidence="2" type="ORF">FD20_GL002406</name>
</gene>
<keyword evidence="2" id="KW-0808">Transferase</keyword>
<dbReference type="PATRIC" id="fig|1423812.3.peg.2559"/>
<keyword evidence="3" id="KW-1185">Reference proteome</keyword>
<dbReference type="PANTHER" id="PTHR43259">
    <property type="entry name" value="SPT10P"/>
    <property type="match status" value="1"/>
</dbReference>
<sequence length="171" mass="19596">MIKAIFAHLTILYTVGGKLMKLEKMSAKDYEKYIMGTIKEYAAEKEAAGAWGAGEALRLAKEEYQRLLPDDLKTKGNYFYTFSDTQKTIGYLWFAKNPVQEDDAFIYDFAIDSEFQNRGFGTQAMAKIFVEARNLGFKKIGLHVFGSNQRAIHVYQKLGFITTDITMRREL</sequence>
<dbReference type="Gene3D" id="3.40.630.30">
    <property type="match status" value="1"/>
</dbReference>
<dbReference type="Pfam" id="PF00583">
    <property type="entry name" value="Acetyltransf_1"/>
    <property type="match status" value="1"/>
</dbReference>
<dbReference type="InterPro" id="IPR016181">
    <property type="entry name" value="Acyl_CoA_acyltransferase"/>
</dbReference>
<evidence type="ECO:0000259" key="1">
    <source>
        <dbReference type="PROSITE" id="PS51186"/>
    </source>
</evidence>
<dbReference type="Proteomes" id="UP000051155">
    <property type="component" value="Unassembled WGS sequence"/>
</dbReference>
<comment type="caution">
    <text evidence="2">The sequence shown here is derived from an EMBL/GenBank/DDBJ whole genome shotgun (WGS) entry which is preliminary data.</text>
</comment>
<proteinExistence type="predicted"/>
<evidence type="ECO:0000313" key="2">
    <source>
        <dbReference type="EMBL" id="KRL37869.1"/>
    </source>
</evidence>
<dbReference type="PROSITE" id="PS51186">
    <property type="entry name" value="GNAT"/>
    <property type="match status" value="1"/>
</dbReference>
<dbReference type="AlphaFoldDB" id="A0A0R1PZD8"/>
<dbReference type="InterPro" id="IPR052829">
    <property type="entry name" value="N-acetyltransferase_domain"/>
</dbReference>
<protein>
    <submittedName>
        <fullName evidence="2">Acetyltransferase</fullName>
    </submittedName>
</protein>
<name>A0A0R1PZD8_9LACO</name>
<dbReference type="InterPro" id="IPR000182">
    <property type="entry name" value="GNAT_dom"/>
</dbReference>
<organism evidence="2 3">
    <name type="scientific">Liquorilactobacillus uvarum DSM 19971</name>
    <dbReference type="NCBI Taxonomy" id="1423812"/>
    <lineage>
        <taxon>Bacteria</taxon>
        <taxon>Bacillati</taxon>
        <taxon>Bacillota</taxon>
        <taxon>Bacilli</taxon>
        <taxon>Lactobacillales</taxon>
        <taxon>Lactobacillaceae</taxon>
        <taxon>Liquorilactobacillus</taxon>
    </lineage>
</organism>
<feature type="domain" description="N-acetyltransferase" evidence="1">
    <location>
        <begin position="36"/>
        <end position="171"/>
    </location>
</feature>
<dbReference type="SUPFAM" id="SSF55729">
    <property type="entry name" value="Acyl-CoA N-acyltransferases (Nat)"/>
    <property type="match status" value="1"/>
</dbReference>
<reference evidence="2 3" key="1">
    <citation type="journal article" date="2015" name="Genome Announc.">
        <title>Expanding the biotechnology potential of lactobacilli through comparative genomics of 213 strains and associated genera.</title>
        <authorList>
            <person name="Sun Z."/>
            <person name="Harris H.M."/>
            <person name="McCann A."/>
            <person name="Guo C."/>
            <person name="Argimon S."/>
            <person name="Zhang W."/>
            <person name="Yang X."/>
            <person name="Jeffery I.B."/>
            <person name="Cooney J.C."/>
            <person name="Kagawa T.F."/>
            <person name="Liu W."/>
            <person name="Song Y."/>
            <person name="Salvetti E."/>
            <person name="Wrobel A."/>
            <person name="Rasinkangas P."/>
            <person name="Parkhill J."/>
            <person name="Rea M.C."/>
            <person name="O'Sullivan O."/>
            <person name="Ritari J."/>
            <person name="Douillard F.P."/>
            <person name="Paul Ross R."/>
            <person name="Yang R."/>
            <person name="Briner A.E."/>
            <person name="Felis G.E."/>
            <person name="de Vos W.M."/>
            <person name="Barrangou R."/>
            <person name="Klaenhammer T.R."/>
            <person name="Caufield P.W."/>
            <person name="Cui Y."/>
            <person name="Zhang H."/>
            <person name="O'Toole P.W."/>
        </authorList>
    </citation>
    <scope>NUCLEOTIDE SEQUENCE [LARGE SCALE GENOMIC DNA]</scope>
    <source>
        <strain evidence="2 3">DSM 19971</strain>
    </source>
</reference>
<dbReference type="CDD" id="cd04301">
    <property type="entry name" value="NAT_SF"/>
    <property type="match status" value="1"/>
</dbReference>
<evidence type="ECO:0000313" key="3">
    <source>
        <dbReference type="Proteomes" id="UP000051155"/>
    </source>
</evidence>
<dbReference type="GO" id="GO:0016747">
    <property type="term" value="F:acyltransferase activity, transferring groups other than amino-acyl groups"/>
    <property type="evidence" value="ECO:0007669"/>
    <property type="project" value="InterPro"/>
</dbReference>
<dbReference type="EMBL" id="AZEG01000008">
    <property type="protein sequence ID" value="KRL37869.1"/>
    <property type="molecule type" value="Genomic_DNA"/>
</dbReference>
<accession>A0A0R1PZD8</accession>